<dbReference type="InterPro" id="IPR016181">
    <property type="entry name" value="Acyl_CoA_acyltransferase"/>
</dbReference>
<dbReference type="SUPFAM" id="SSF53756">
    <property type="entry name" value="UDP-Glycosyltransferase/glycogen phosphorylase"/>
    <property type="match status" value="1"/>
</dbReference>
<dbReference type="AlphaFoldDB" id="A0A3M2JRF2"/>
<dbReference type="OrthoDB" id="9805604at2"/>
<dbReference type="InterPro" id="IPR000182">
    <property type="entry name" value="GNAT_dom"/>
</dbReference>
<feature type="domain" description="N-acetyltransferase" evidence="1">
    <location>
        <begin position="331"/>
        <end position="481"/>
    </location>
</feature>
<evidence type="ECO:0000313" key="3">
    <source>
        <dbReference type="Proteomes" id="UP000269289"/>
    </source>
</evidence>
<name>A0A3M2JRF2_9CELL</name>
<reference evidence="2 3" key="1">
    <citation type="submission" date="2018-10" db="EMBL/GenBank/DDBJ databases">
        <title>Isolation, diversity and antifungal activity of actinobacteria from wheat.</title>
        <authorList>
            <person name="Han C."/>
        </authorList>
    </citation>
    <scope>NUCLEOTIDE SEQUENCE [LARGE SCALE GENOMIC DNA]</scope>
    <source>
        <strain evidence="2 3">NEAU-YY56</strain>
    </source>
</reference>
<organism evidence="2 3">
    <name type="scientific">Cellulomonas triticagri</name>
    <dbReference type="NCBI Taxonomy" id="2483352"/>
    <lineage>
        <taxon>Bacteria</taxon>
        <taxon>Bacillati</taxon>
        <taxon>Actinomycetota</taxon>
        <taxon>Actinomycetes</taxon>
        <taxon>Micrococcales</taxon>
        <taxon>Cellulomonadaceae</taxon>
        <taxon>Cellulomonas</taxon>
    </lineage>
</organism>
<keyword evidence="2" id="KW-0808">Transferase</keyword>
<dbReference type="Pfam" id="PF13302">
    <property type="entry name" value="Acetyltransf_3"/>
    <property type="match status" value="1"/>
</dbReference>
<protein>
    <submittedName>
        <fullName evidence="2">GNAT family N-acetyltransferase</fullName>
    </submittedName>
</protein>
<dbReference type="Proteomes" id="UP000269289">
    <property type="component" value="Unassembled WGS sequence"/>
</dbReference>
<dbReference type="Gene3D" id="3.40.50.11190">
    <property type="match status" value="1"/>
</dbReference>
<keyword evidence="3" id="KW-1185">Reference proteome</keyword>
<proteinExistence type="predicted"/>
<sequence>MRVLLRCDASAGSGVGHLVRSLALAEAARDRGWPVALLGSVDAPLGRRLVHAAGLPVLPAGPLDAAAVARLDADVLHVDHYGVDGDLRGHGPLVSSMEDGTFGRRAADVVVDSTLGAETEDRPDDGSGTVLRGVAYAPLRAAVRAARRLARDPAGADDSPSDVLVVMGGTDAFGVGAAAARLADRAGAPRIRVVAAGEAAERVRALVPTAEVLGPQDDLPALAATAGVVLSAAGTSVWELACVGAPTALVAVTENQRTGYERAVAAGIAVGLGPLDAVRAADPAAVAALAGLLTDPRRRADLRTTGRALVDGLGADRVLDAWWAAGGRPVVAARPARATDGPLLLAWRNDPATRTSSRTQDVVPEDAHLRWLDGVLTDPDRVLLVVERTGSPVGTVRFDRERDDLWEVSITLAPTARGRGLAADVLAAGEQAWRERVGPGPAVLACVRPGNAASVRLFEAAGYRPAGIAGDGLDTFVRDGA</sequence>
<dbReference type="Gene3D" id="3.40.50.2000">
    <property type="entry name" value="Glycogen Phosphorylase B"/>
    <property type="match status" value="1"/>
</dbReference>
<dbReference type="RefSeq" id="WP_122148378.1">
    <property type="nucleotide sequence ID" value="NZ_RFFI01000018.1"/>
</dbReference>
<dbReference type="Gene3D" id="3.40.630.30">
    <property type="match status" value="1"/>
</dbReference>
<evidence type="ECO:0000259" key="1">
    <source>
        <dbReference type="PROSITE" id="PS51186"/>
    </source>
</evidence>
<dbReference type="PROSITE" id="PS51186">
    <property type="entry name" value="GNAT"/>
    <property type="match status" value="1"/>
</dbReference>
<accession>A0A3M2JRF2</accession>
<dbReference type="SUPFAM" id="SSF55729">
    <property type="entry name" value="Acyl-CoA N-acyltransferases (Nat)"/>
    <property type="match status" value="1"/>
</dbReference>
<comment type="caution">
    <text evidence="2">The sequence shown here is derived from an EMBL/GenBank/DDBJ whole genome shotgun (WGS) entry which is preliminary data.</text>
</comment>
<evidence type="ECO:0000313" key="2">
    <source>
        <dbReference type="EMBL" id="RMI13275.1"/>
    </source>
</evidence>
<dbReference type="EMBL" id="RFFI01000018">
    <property type="protein sequence ID" value="RMI13275.1"/>
    <property type="molecule type" value="Genomic_DNA"/>
</dbReference>
<gene>
    <name evidence="2" type="ORF">EBM89_05090</name>
</gene>
<dbReference type="GO" id="GO:0016747">
    <property type="term" value="F:acyltransferase activity, transferring groups other than amino-acyl groups"/>
    <property type="evidence" value="ECO:0007669"/>
    <property type="project" value="InterPro"/>
</dbReference>